<dbReference type="Gene3D" id="4.10.280.10">
    <property type="entry name" value="Helix-loop-helix DNA-binding domain"/>
    <property type="match status" value="1"/>
</dbReference>
<name>A0A7J7CEH7_TRIWF</name>
<comment type="caution">
    <text evidence="6">The sequence shown here is derived from an EMBL/GenBank/DDBJ whole genome shotgun (WGS) entry which is preliminary data.</text>
</comment>
<proteinExistence type="predicted"/>
<evidence type="ECO:0000313" key="6">
    <source>
        <dbReference type="EMBL" id="KAF5732561.1"/>
    </source>
</evidence>
<evidence type="ECO:0000256" key="2">
    <source>
        <dbReference type="ARBA" id="ARBA00023015"/>
    </source>
</evidence>
<dbReference type="GO" id="GO:0046983">
    <property type="term" value="F:protein dimerization activity"/>
    <property type="evidence" value="ECO:0007669"/>
    <property type="project" value="InterPro"/>
</dbReference>
<dbReference type="Proteomes" id="UP000593562">
    <property type="component" value="Unassembled WGS sequence"/>
</dbReference>
<dbReference type="SUPFAM" id="SSF47459">
    <property type="entry name" value="HLH, helix-loop-helix DNA-binding domain"/>
    <property type="match status" value="1"/>
</dbReference>
<organism evidence="6 7">
    <name type="scientific">Tripterygium wilfordii</name>
    <name type="common">Thunder God vine</name>
    <dbReference type="NCBI Taxonomy" id="458696"/>
    <lineage>
        <taxon>Eukaryota</taxon>
        <taxon>Viridiplantae</taxon>
        <taxon>Streptophyta</taxon>
        <taxon>Embryophyta</taxon>
        <taxon>Tracheophyta</taxon>
        <taxon>Spermatophyta</taxon>
        <taxon>Magnoliopsida</taxon>
        <taxon>eudicotyledons</taxon>
        <taxon>Gunneridae</taxon>
        <taxon>Pentapetalae</taxon>
        <taxon>rosids</taxon>
        <taxon>fabids</taxon>
        <taxon>Celastrales</taxon>
        <taxon>Celastraceae</taxon>
        <taxon>Tripterygium</taxon>
    </lineage>
</organism>
<accession>A0A7J7CEH7</accession>
<comment type="subcellular location">
    <subcellularLocation>
        <location evidence="1">Nucleus</location>
    </subcellularLocation>
</comment>
<evidence type="ECO:0000313" key="7">
    <source>
        <dbReference type="Proteomes" id="UP000593562"/>
    </source>
</evidence>
<dbReference type="Pfam" id="PF00010">
    <property type="entry name" value="HLH"/>
    <property type="match status" value="1"/>
</dbReference>
<dbReference type="EMBL" id="JAAARO010000017">
    <property type="protein sequence ID" value="KAF5732561.1"/>
    <property type="molecule type" value="Genomic_DNA"/>
</dbReference>
<dbReference type="InterPro" id="IPR036638">
    <property type="entry name" value="HLH_DNA-bd_sf"/>
</dbReference>
<keyword evidence="6" id="KW-0238">DNA-binding</keyword>
<dbReference type="AlphaFoldDB" id="A0A7J7CEH7"/>
<evidence type="ECO:0000259" key="5">
    <source>
        <dbReference type="Pfam" id="PF00010"/>
    </source>
</evidence>
<evidence type="ECO:0000256" key="3">
    <source>
        <dbReference type="ARBA" id="ARBA00023163"/>
    </source>
</evidence>
<protein>
    <submittedName>
        <fullName evidence="6">Basic helix-loop-helix DNA-binding superfamily protein putative isoform 3</fullName>
    </submittedName>
</protein>
<dbReference type="GO" id="GO:0003677">
    <property type="term" value="F:DNA binding"/>
    <property type="evidence" value="ECO:0007669"/>
    <property type="project" value="UniProtKB-KW"/>
</dbReference>
<reference evidence="6 7" key="1">
    <citation type="journal article" date="2020" name="Nat. Commun.">
        <title>Genome of Tripterygium wilfordii and identification of cytochrome P450 involved in triptolide biosynthesis.</title>
        <authorList>
            <person name="Tu L."/>
            <person name="Su P."/>
            <person name="Zhang Z."/>
            <person name="Gao L."/>
            <person name="Wang J."/>
            <person name="Hu T."/>
            <person name="Zhou J."/>
            <person name="Zhang Y."/>
            <person name="Zhao Y."/>
            <person name="Liu Y."/>
            <person name="Song Y."/>
            <person name="Tong Y."/>
            <person name="Lu Y."/>
            <person name="Yang J."/>
            <person name="Xu C."/>
            <person name="Jia M."/>
            <person name="Peters R.J."/>
            <person name="Huang L."/>
            <person name="Gao W."/>
        </authorList>
    </citation>
    <scope>NUCLEOTIDE SEQUENCE [LARGE SCALE GENOMIC DNA]</scope>
    <source>
        <strain evidence="7">cv. XIE 37</strain>
        <tissue evidence="6">Leaf</tissue>
    </source>
</reference>
<dbReference type="InterPro" id="IPR011598">
    <property type="entry name" value="bHLH_dom"/>
</dbReference>
<keyword evidence="2" id="KW-0805">Transcription regulation</keyword>
<dbReference type="InParanoid" id="A0A7J7CEH7"/>
<dbReference type="GO" id="GO:0005634">
    <property type="term" value="C:nucleus"/>
    <property type="evidence" value="ECO:0007669"/>
    <property type="project" value="UniProtKB-SubCell"/>
</dbReference>
<keyword evidence="4" id="KW-0539">Nucleus</keyword>
<sequence>MEMVMSRPSSSSSSTKIERKVIEKNRRLHMKTLFSDLNSLLPSTATSKEALSLPDQIGEYGFEAAILTERLCAFINGFSSEVELEPEELWGFEFHPEMWEILN</sequence>
<keyword evidence="7" id="KW-1185">Reference proteome</keyword>
<gene>
    <name evidence="6" type="ORF">HS088_TW17G00090</name>
</gene>
<evidence type="ECO:0000256" key="4">
    <source>
        <dbReference type="ARBA" id="ARBA00023242"/>
    </source>
</evidence>
<feature type="domain" description="BHLH" evidence="5">
    <location>
        <begin position="18"/>
        <end position="48"/>
    </location>
</feature>
<keyword evidence="3" id="KW-0804">Transcription</keyword>
<evidence type="ECO:0000256" key="1">
    <source>
        <dbReference type="ARBA" id="ARBA00004123"/>
    </source>
</evidence>